<protein>
    <submittedName>
        <fullName evidence="2">Uncharacterized protein</fullName>
    </submittedName>
</protein>
<name>A0A1Y2CKN3_9BASI</name>
<dbReference type="InParanoid" id="A0A1Y2CKN3"/>
<organism evidence="2 3">
    <name type="scientific">Leucosporidium creatinivorum</name>
    <dbReference type="NCBI Taxonomy" id="106004"/>
    <lineage>
        <taxon>Eukaryota</taxon>
        <taxon>Fungi</taxon>
        <taxon>Dikarya</taxon>
        <taxon>Basidiomycota</taxon>
        <taxon>Pucciniomycotina</taxon>
        <taxon>Microbotryomycetes</taxon>
        <taxon>Leucosporidiales</taxon>
        <taxon>Leucosporidium</taxon>
    </lineage>
</organism>
<keyword evidence="3" id="KW-1185">Reference proteome</keyword>
<feature type="compositionally biased region" description="Polar residues" evidence="1">
    <location>
        <begin position="231"/>
        <end position="240"/>
    </location>
</feature>
<evidence type="ECO:0000313" key="2">
    <source>
        <dbReference type="EMBL" id="ORY47572.1"/>
    </source>
</evidence>
<sequence length="265" mass="27658">MESTTAHPATTAYLSTLSLLLAPHPQLSASASRSLSSQKPLAPAALDTKCSACLAELVGGLNAAFWVEGGVLWARCEGCGWASRRGGAEGAETVQSGKSRFEGVKKRKRVAAEVVQRTRAGMQGLKPIPSRSEPEGAASPKPSPKASRTGSPLPPASSRSSPAPPAASSTAQPTIARSLPSSRLASPSSTLPSARPSPLQHLQPPAQSHTQPAPPLPPPSDPTPTARLQPRSGNGTSSSRAGWLSYWRRRGRKRLLLLLEVVERG</sequence>
<dbReference type="Proteomes" id="UP000193467">
    <property type="component" value="Unassembled WGS sequence"/>
</dbReference>
<proteinExistence type="predicted"/>
<feature type="compositionally biased region" description="Low complexity" evidence="1">
    <location>
        <begin position="156"/>
        <end position="199"/>
    </location>
</feature>
<feature type="region of interest" description="Disordered" evidence="1">
    <location>
        <begin position="114"/>
        <end position="245"/>
    </location>
</feature>
<dbReference type="AlphaFoldDB" id="A0A1Y2CKN3"/>
<dbReference type="OrthoDB" id="10314411at2759"/>
<evidence type="ECO:0000313" key="3">
    <source>
        <dbReference type="Proteomes" id="UP000193467"/>
    </source>
</evidence>
<dbReference type="EMBL" id="MCGR01000116">
    <property type="protein sequence ID" value="ORY47572.1"/>
    <property type="molecule type" value="Genomic_DNA"/>
</dbReference>
<evidence type="ECO:0000256" key="1">
    <source>
        <dbReference type="SAM" id="MobiDB-lite"/>
    </source>
</evidence>
<comment type="caution">
    <text evidence="2">The sequence shown here is derived from an EMBL/GenBank/DDBJ whole genome shotgun (WGS) entry which is preliminary data.</text>
</comment>
<feature type="compositionally biased region" description="Pro residues" evidence="1">
    <location>
        <begin position="212"/>
        <end position="222"/>
    </location>
</feature>
<gene>
    <name evidence="2" type="ORF">BCR35DRAFT_27626</name>
</gene>
<reference evidence="2 3" key="1">
    <citation type="submission" date="2016-07" db="EMBL/GenBank/DDBJ databases">
        <title>Pervasive Adenine N6-methylation of Active Genes in Fungi.</title>
        <authorList>
            <consortium name="DOE Joint Genome Institute"/>
            <person name="Mondo S.J."/>
            <person name="Dannebaum R.O."/>
            <person name="Kuo R.C."/>
            <person name="Labutti K."/>
            <person name="Haridas S."/>
            <person name="Kuo A."/>
            <person name="Salamov A."/>
            <person name="Ahrendt S.R."/>
            <person name="Lipzen A."/>
            <person name="Sullivan W."/>
            <person name="Andreopoulos W.B."/>
            <person name="Clum A."/>
            <person name="Lindquist E."/>
            <person name="Daum C."/>
            <person name="Ramamoorthy G.K."/>
            <person name="Gryganskyi A."/>
            <person name="Culley D."/>
            <person name="Magnuson J.K."/>
            <person name="James T.Y."/>
            <person name="O'Malley M.A."/>
            <person name="Stajich J.E."/>
            <person name="Spatafora J.W."/>
            <person name="Visel A."/>
            <person name="Grigoriev I.V."/>
        </authorList>
    </citation>
    <scope>NUCLEOTIDE SEQUENCE [LARGE SCALE GENOMIC DNA]</scope>
    <source>
        <strain evidence="2 3">62-1032</strain>
    </source>
</reference>
<accession>A0A1Y2CKN3</accession>